<evidence type="ECO:0000256" key="2">
    <source>
        <dbReference type="SAM" id="Phobius"/>
    </source>
</evidence>
<feature type="region of interest" description="Disordered" evidence="1">
    <location>
        <begin position="35"/>
        <end position="69"/>
    </location>
</feature>
<dbReference type="AlphaFoldDB" id="A0A0A6VYF2"/>
<keyword evidence="2" id="KW-0812">Transmembrane</keyword>
<reference evidence="3 4" key="1">
    <citation type="journal article" date="2003" name="Int. J. Syst. Evol. Microbiol.">
        <title>Kocuria polaris sp. nov., an orange-pigmented psychrophilic bacterium isolated from an Antarctic cyanobacterial mat sample.</title>
        <authorList>
            <person name="Reddy G.S."/>
            <person name="Prakash J.S."/>
            <person name="Prabahar V."/>
            <person name="Matsumoto G.I."/>
            <person name="Stackebrandt E."/>
            <person name="Shivaji S."/>
        </authorList>
    </citation>
    <scope>NUCLEOTIDE SEQUENCE [LARGE SCALE GENOMIC DNA]</scope>
    <source>
        <strain evidence="3 4">CMS 76or</strain>
    </source>
</reference>
<evidence type="ECO:0000313" key="4">
    <source>
        <dbReference type="Proteomes" id="UP000030466"/>
    </source>
</evidence>
<accession>A0A0A6VYF2</accession>
<proteinExistence type="predicted"/>
<gene>
    <name evidence="3" type="ORF">GY22_00045</name>
</gene>
<keyword evidence="4" id="KW-1185">Reference proteome</keyword>
<protein>
    <submittedName>
        <fullName evidence="3">Uncharacterized protein</fullName>
    </submittedName>
</protein>
<feature type="compositionally biased region" description="Low complexity" evidence="1">
    <location>
        <begin position="38"/>
        <end position="48"/>
    </location>
</feature>
<sequence>MYDNSEQRSAVLPLVLSTVGSVLVGLVVRRLREDRAAARGGTAAGPAGRDARRKGRARPARRNTRGPVL</sequence>
<name>A0A0A6VYF2_KOCRO</name>
<dbReference type="Proteomes" id="UP000030466">
    <property type="component" value="Unassembled WGS sequence"/>
</dbReference>
<organism evidence="3 4">
    <name type="scientific">Kocuria rosea subsp. polaris</name>
    <dbReference type="NCBI Taxonomy" id="136273"/>
    <lineage>
        <taxon>Bacteria</taxon>
        <taxon>Bacillati</taxon>
        <taxon>Actinomycetota</taxon>
        <taxon>Actinomycetes</taxon>
        <taxon>Micrococcales</taxon>
        <taxon>Micrococcaceae</taxon>
        <taxon>Kocuria</taxon>
    </lineage>
</organism>
<feature type="transmembrane region" description="Helical" evidence="2">
    <location>
        <begin position="12"/>
        <end position="29"/>
    </location>
</feature>
<comment type="caution">
    <text evidence="3">The sequence shown here is derived from an EMBL/GenBank/DDBJ whole genome shotgun (WGS) entry which is preliminary data.</text>
</comment>
<keyword evidence="2" id="KW-0472">Membrane</keyword>
<feature type="compositionally biased region" description="Basic residues" evidence="1">
    <location>
        <begin position="51"/>
        <end position="69"/>
    </location>
</feature>
<evidence type="ECO:0000256" key="1">
    <source>
        <dbReference type="SAM" id="MobiDB-lite"/>
    </source>
</evidence>
<dbReference type="EMBL" id="JSUH01000001">
    <property type="protein sequence ID" value="KHD98819.1"/>
    <property type="molecule type" value="Genomic_DNA"/>
</dbReference>
<evidence type="ECO:0000313" key="3">
    <source>
        <dbReference type="EMBL" id="KHD98819.1"/>
    </source>
</evidence>
<dbReference type="RefSeq" id="WP_017834862.1">
    <property type="nucleotide sequence ID" value="NZ_JSUH01000001.1"/>
</dbReference>
<keyword evidence="2" id="KW-1133">Transmembrane helix</keyword>